<feature type="region of interest" description="Disordered" evidence="3">
    <location>
        <begin position="80"/>
        <end position="123"/>
    </location>
</feature>
<dbReference type="EMBL" id="BFAA01008476">
    <property type="protein sequence ID" value="GCB67969.1"/>
    <property type="molecule type" value="Genomic_DNA"/>
</dbReference>
<reference evidence="5 6" key="1">
    <citation type="journal article" date="2018" name="Nat. Ecol. Evol.">
        <title>Shark genomes provide insights into elasmobranch evolution and the origin of vertebrates.</title>
        <authorList>
            <person name="Hara Y"/>
            <person name="Yamaguchi K"/>
            <person name="Onimaru K"/>
            <person name="Kadota M"/>
            <person name="Koyanagi M"/>
            <person name="Keeley SD"/>
            <person name="Tatsumi K"/>
            <person name="Tanaka K"/>
            <person name="Motone F"/>
            <person name="Kageyama Y"/>
            <person name="Nozu R"/>
            <person name="Adachi N"/>
            <person name="Nishimura O"/>
            <person name="Nakagawa R"/>
            <person name="Tanegashima C"/>
            <person name="Kiyatake I"/>
            <person name="Matsumoto R"/>
            <person name="Murakumo K"/>
            <person name="Nishida K"/>
            <person name="Terakita A"/>
            <person name="Kuratani S"/>
            <person name="Sato K"/>
            <person name="Hyodo S Kuraku.S."/>
        </authorList>
    </citation>
    <scope>NUCLEOTIDE SEQUENCE [LARGE SCALE GENOMIC DNA]</scope>
</reference>
<dbReference type="PROSITE" id="PS50831">
    <property type="entry name" value="SOHO"/>
    <property type="match status" value="1"/>
</dbReference>
<comment type="caution">
    <text evidence="5">The sequence shown here is derived from an EMBL/GenBank/DDBJ whole genome shotgun (WGS) entry which is preliminary data.</text>
</comment>
<evidence type="ECO:0000259" key="4">
    <source>
        <dbReference type="PROSITE" id="PS50831"/>
    </source>
</evidence>
<feature type="region of interest" description="Disordered" evidence="3">
    <location>
        <begin position="55"/>
        <end position="74"/>
    </location>
</feature>
<dbReference type="STRING" id="75743.A0A401P4B6"/>
<name>A0A401P4B6_SCYTO</name>
<feature type="compositionally biased region" description="Basic and acidic residues" evidence="3">
    <location>
        <begin position="288"/>
        <end position="312"/>
    </location>
</feature>
<feature type="compositionally biased region" description="Polar residues" evidence="3">
    <location>
        <begin position="89"/>
        <end position="108"/>
    </location>
</feature>
<evidence type="ECO:0000256" key="3">
    <source>
        <dbReference type="SAM" id="MobiDB-lite"/>
    </source>
</evidence>
<evidence type="ECO:0000313" key="5">
    <source>
        <dbReference type="EMBL" id="GCB67969.1"/>
    </source>
</evidence>
<organism evidence="5 6">
    <name type="scientific">Scyliorhinus torazame</name>
    <name type="common">Cloudy catshark</name>
    <name type="synonym">Catulus torazame</name>
    <dbReference type="NCBI Taxonomy" id="75743"/>
    <lineage>
        <taxon>Eukaryota</taxon>
        <taxon>Metazoa</taxon>
        <taxon>Chordata</taxon>
        <taxon>Craniata</taxon>
        <taxon>Vertebrata</taxon>
        <taxon>Chondrichthyes</taxon>
        <taxon>Elasmobranchii</taxon>
        <taxon>Galeomorphii</taxon>
        <taxon>Galeoidea</taxon>
        <taxon>Carcharhiniformes</taxon>
        <taxon>Scyliorhinidae</taxon>
        <taxon>Scyliorhinus</taxon>
    </lineage>
</organism>
<gene>
    <name evidence="5" type="ORF">scyTo_0015179</name>
</gene>
<protein>
    <recommendedName>
        <fullName evidence="4">SoHo domain-containing protein</fullName>
    </recommendedName>
</protein>
<evidence type="ECO:0000313" key="6">
    <source>
        <dbReference type="Proteomes" id="UP000288216"/>
    </source>
</evidence>
<proteinExistence type="predicted"/>
<feature type="region of interest" description="Disordered" evidence="3">
    <location>
        <begin position="1"/>
        <end position="22"/>
    </location>
</feature>
<accession>A0A401P4B6</accession>
<dbReference type="Proteomes" id="UP000288216">
    <property type="component" value="Unassembled WGS sequence"/>
</dbReference>
<evidence type="ECO:0000256" key="1">
    <source>
        <dbReference type="ARBA" id="ARBA00004282"/>
    </source>
</evidence>
<feature type="region of interest" description="Disordered" evidence="3">
    <location>
        <begin position="240"/>
        <end position="312"/>
    </location>
</feature>
<comment type="subcellular location">
    <subcellularLocation>
        <location evidence="1">Cell junction</location>
    </subcellularLocation>
</comment>
<sequence length="468" mass="52936">MLSESDSGGYARKRSATSVKLASVKRVQSSPNLLLVAGDEAQTQDSDVWRSYNDGFRGALNGETHSSSLAAKGFRSVRPNLSLPERKTPPQQMAVNGNSRTDSSSPMSYLQRPFSPSSAYPSPSSVNPNIVAMQHSRTMENLNTSQQSKSPSADVMRFEPVYRMSEEEKKVTVIKAPHYAGIGPVDESGIPIAIRTTVDRPKDWYKTMFKQIHMVHKPDDDTDAFNATYAYVYPDNYSSFTSVQAHPPPKTHTYRPLSKSSSDNGVEFFKESAPLPPPPPVPPPSHLRLRETGPTEKNDWDPPDRKVDTRRYRAEPRSIFEYEPGKSSILEHERPARETKAQLSKDRRLTKTQHEVYNEKMPQRKKTAESKVPSAQSVRVFGLKHQEEQKWVGGRINPDEIDLENEPWYKFFSELEFGRPPPKKLLDYLPESSPHVSADNIKASFYSTSIDRQLERPSRYVLIDAILL</sequence>
<dbReference type="InterPro" id="IPR003127">
    <property type="entry name" value="SoHo_dom"/>
</dbReference>
<dbReference type="OrthoDB" id="73680at2759"/>
<dbReference type="GO" id="GO:0070161">
    <property type="term" value="C:anchoring junction"/>
    <property type="evidence" value="ECO:0007669"/>
    <property type="project" value="UniProtKB-SubCell"/>
</dbReference>
<keyword evidence="6" id="KW-1185">Reference proteome</keyword>
<dbReference type="AlphaFoldDB" id="A0A401P4B6"/>
<dbReference type="SMART" id="SM00459">
    <property type="entry name" value="Sorb"/>
    <property type="match status" value="1"/>
</dbReference>
<feature type="non-terminal residue" evidence="5">
    <location>
        <position position="468"/>
    </location>
</feature>
<feature type="domain" description="SoHo" evidence="4">
    <location>
        <begin position="173"/>
        <end position="234"/>
    </location>
</feature>
<evidence type="ECO:0000256" key="2">
    <source>
        <dbReference type="ARBA" id="ARBA00022949"/>
    </source>
</evidence>
<feature type="compositionally biased region" description="Low complexity" evidence="3">
    <location>
        <begin position="113"/>
        <end position="123"/>
    </location>
</feature>
<keyword evidence="2" id="KW-0965">Cell junction</keyword>
<feature type="compositionally biased region" description="Pro residues" evidence="3">
    <location>
        <begin position="274"/>
        <end position="285"/>
    </location>
</feature>
<dbReference type="Pfam" id="PF02208">
    <property type="entry name" value="Sorb"/>
    <property type="match status" value="1"/>
</dbReference>